<name>A0A9Q0GCJ6_9ROSI</name>
<feature type="compositionally biased region" description="Acidic residues" evidence="1">
    <location>
        <begin position="171"/>
        <end position="180"/>
    </location>
</feature>
<dbReference type="Pfam" id="PF14009">
    <property type="entry name" value="PADRE"/>
    <property type="match status" value="1"/>
</dbReference>
<reference evidence="2" key="1">
    <citation type="submission" date="2022-02" db="EMBL/GenBank/DDBJ databases">
        <authorList>
            <person name="Henning P.M."/>
            <person name="McCubbin A.G."/>
            <person name="Shore J.S."/>
        </authorList>
    </citation>
    <scope>NUCLEOTIDE SEQUENCE</scope>
    <source>
        <strain evidence="2">F60SS</strain>
        <tissue evidence="2">Leaves</tissue>
    </source>
</reference>
<comment type="caution">
    <text evidence="2">The sequence shown here is derived from an EMBL/GenBank/DDBJ whole genome shotgun (WGS) entry which is preliminary data.</text>
</comment>
<dbReference type="PANTHER" id="PTHR33052">
    <property type="entry name" value="DUF4228 DOMAIN PROTEIN-RELATED"/>
    <property type="match status" value="1"/>
</dbReference>
<dbReference type="InterPro" id="IPR025322">
    <property type="entry name" value="PADRE_dom"/>
</dbReference>
<reference evidence="2" key="2">
    <citation type="journal article" date="2023" name="Plants (Basel)">
        <title>Annotation of the Turnera subulata (Passifloraceae) Draft Genome Reveals the S-Locus Evolved after the Divergence of Turneroideae from Passifloroideae in a Stepwise Manner.</title>
        <authorList>
            <person name="Henning P.M."/>
            <person name="Roalson E.H."/>
            <person name="Mir W."/>
            <person name="McCubbin A.G."/>
            <person name="Shore J.S."/>
        </authorList>
    </citation>
    <scope>NUCLEOTIDE SEQUENCE</scope>
    <source>
        <strain evidence="2">F60SS</strain>
    </source>
</reference>
<dbReference type="AlphaFoldDB" id="A0A9Q0GCJ6"/>
<evidence type="ECO:0008006" key="4">
    <source>
        <dbReference type="Google" id="ProtNLM"/>
    </source>
</evidence>
<dbReference type="EMBL" id="JAKUCV010001129">
    <property type="protein sequence ID" value="KAJ4847525.1"/>
    <property type="molecule type" value="Genomic_DNA"/>
</dbReference>
<evidence type="ECO:0000313" key="3">
    <source>
        <dbReference type="Proteomes" id="UP001141552"/>
    </source>
</evidence>
<organism evidence="2 3">
    <name type="scientific">Turnera subulata</name>
    <dbReference type="NCBI Taxonomy" id="218843"/>
    <lineage>
        <taxon>Eukaryota</taxon>
        <taxon>Viridiplantae</taxon>
        <taxon>Streptophyta</taxon>
        <taxon>Embryophyta</taxon>
        <taxon>Tracheophyta</taxon>
        <taxon>Spermatophyta</taxon>
        <taxon>Magnoliopsida</taxon>
        <taxon>eudicotyledons</taxon>
        <taxon>Gunneridae</taxon>
        <taxon>Pentapetalae</taxon>
        <taxon>rosids</taxon>
        <taxon>fabids</taxon>
        <taxon>Malpighiales</taxon>
        <taxon>Passifloraceae</taxon>
        <taxon>Turnera</taxon>
    </lineage>
</organism>
<dbReference type="OrthoDB" id="1922322at2759"/>
<evidence type="ECO:0000256" key="1">
    <source>
        <dbReference type="SAM" id="MobiDB-lite"/>
    </source>
</evidence>
<sequence length="180" mass="20139">MGNYVSCTLANPLPRASSKTTKVILPSGEIRQINQPTKVAELMMEAPNFFIVNAKSVKIGKRVYPLGADDDLEKANVYVMLPMHRKNSVVTARDMGALFMTANSILKRASKGNIRILPESTHEDDMNYVSYNTAEDAAPRLSLEGVEDFSMLPEFRNRLSMQKSRRPSLETIEEEPNCSK</sequence>
<proteinExistence type="predicted"/>
<dbReference type="Proteomes" id="UP001141552">
    <property type="component" value="Unassembled WGS sequence"/>
</dbReference>
<feature type="region of interest" description="Disordered" evidence="1">
    <location>
        <begin position="160"/>
        <end position="180"/>
    </location>
</feature>
<keyword evidence="3" id="KW-1185">Reference proteome</keyword>
<gene>
    <name evidence="2" type="ORF">Tsubulata_003948</name>
</gene>
<evidence type="ECO:0000313" key="2">
    <source>
        <dbReference type="EMBL" id="KAJ4847525.1"/>
    </source>
</evidence>
<protein>
    <recommendedName>
        <fullName evidence="4">DUF4228 domain protein</fullName>
    </recommendedName>
</protein>
<accession>A0A9Q0GCJ6</accession>